<reference evidence="3 4" key="1">
    <citation type="submission" date="2015-04" db="EMBL/GenBank/DDBJ databases">
        <title>Lasius niger genome sequencing.</title>
        <authorList>
            <person name="Konorov E.A."/>
            <person name="Nikitin M.A."/>
            <person name="Kirill M.V."/>
            <person name="Chang P."/>
        </authorList>
    </citation>
    <scope>NUCLEOTIDE SEQUENCE [LARGE SCALE GENOMIC DNA]</scope>
    <source>
        <tissue evidence="3">Whole</tissue>
    </source>
</reference>
<dbReference type="Pfam" id="PF23138">
    <property type="entry name" value="CTLH_Armc9"/>
    <property type="match status" value="1"/>
</dbReference>
<dbReference type="GO" id="GO:0005814">
    <property type="term" value="C:centriole"/>
    <property type="evidence" value="ECO:0007669"/>
    <property type="project" value="TreeGrafter"/>
</dbReference>
<keyword evidence="4" id="KW-1185">Reference proteome</keyword>
<evidence type="ECO:0000259" key="1">
    <source>
        <dbReference type="Pfam" id="PF21050"/>
    </source>
</evidence>
<dbReference type="GO" id="GO:0097542">
    <property type="term" value="C:ciliary tip"/>
    <property type="evidence" value="ECO:0007669"/>
    <property type="project" value="TreeGrafter"/>
</dbReference>
<dbReference type="GO" id="GO:0036064">
    <property type="term" value="C:ciliary basal body"/>
    <property type="evidence" value="ECO:0007669"/>
    <property type="project" value="InterPro"/>
</dbReference>
<dbReference type="Pfam" id="PF21050">
    <property type="entry name" value="ARMC9_ARM"/>
    <property type="match status" value="1"/>
</dbReference>
<dbReference type="InterPro" id="IPR056327">
    <property type="entry name" value="ARMC9_CTLH-like_dom"/>
</dbReference>
<evidence type="ECO:0000313" key="3">
    <source>
        <dbReference type="EMBL" id="KMQ95884.1"/>
    </source>
</evidence>
<name>A0A0J7L053_LASNI</name>
<evidence type="ECO:0000259" key="2">
    <source>
        <dbReference type="Pfam" id="PF23138"/>
    </source>
</evidence>
<dbReference type="PANTHER" id="PTHR14881">
    <property type="entry name" value="LISH DOMAIN-CONTAINING PROTEIN ARMC9"/>
    <property type="match status" value="1"/>
</dbReference>
<protein>
    <submittedName>
        <fullName evidence="3">Domain-containing protein armc9</fullName>
    </submittedName>
</protein>
<organism evidence="3 4">
    <name type="scientific">Lasius niger</name>
    <name type="common">Black garden ant</name>
    <dbReference type="NCBI Taxonomy" id="67767"/>
    <lineage>
        <taxon>Eukaryota</taxon>
        <taxon>Metazoa</taxon>
        <taxon>Ecdysozoa</taxon>
        <taxon>Arthropoda</taxon>
        <taxon>Hexapoda</taxon>
        <taxon>Insecta</taxon>
        <taxon>Pterygota</taxon>
        <taxon>Neoptera</taxon>
        <taxon>Endopterygota</taxon>
        <taxon>Hymenoptera</taxon>
        <taxon>Apocrita</taxon>
        <taxon>Aculeata</taxon>
        <taxon>Formicoidea</taxon>
        <taxon>Formicidae</taxon>
        <taxon>Formicinae</taxon>
        <taxon>Lasius</taxon>
        <taxon>Lasius</taxon>
    </lineage>
</organism>
<proteinExistence type="predicted"/>
<dbReference type="InterPro" id="IPR048959">
    <property type="entry name" value="ARMC9_ARM_dom"/>
</dbReference>
<dbReference type="EMBL" id="LBMM01001695">
    <property type="protein sequence ID" value="KMQ95884.1"/>
    <property type="molecule type" value="Genomic_DNA"/>
</dbReference>
<dbReference type="Proteomes" id="UP000036403">
    <property type="component" value="Unassembled WGS sequence"/>
</dbReference>
<dbReference type="PaxDb" id="67767-A0A0J7L053"/>
<dbReference type="InterPro" id="IPR040369">
    <property type="entry name" value="ARMC9"/>
</dbReference>
<dbReference type="PANTHER" id="PTHR14881:SF4">
    <property type="entry name" value="LISH DOMAIN-CONTAINING PROTEIN ARMC9"/>
    <property type="match status" value="1"/>
</dbReference>
<accession>A0A0J7L053</accession>
<evidence type="ECO:0000313" key="4">
    <source>
        <dbReference type="Proteomes" id="UP000036403"/>
    </source>
</evidence>
<comment type="caution">
    <text evidence="3">The sequence shown here is derived from an EMBL/GenBank/DDBJ whole genome shotgun (WGS) entry which is preliminary data.</text>
</comment>
<dbReference type="AlphaFoldDB" id="A0A0J7L053"/>
<feature type="domain" description="LisH" evidence="1">
    <location>
        <begin position="556"/>
        <end position="606"/>
    </location>
</feature>
<gene>
    <name evidence="3" type="ORF">RF55_3871</name>
</gene>
<dbReference type="GO" id="GO:0060271">
    <property type="term" value="P:cilium assembly"/>
    <property type="evidence" value="ECO:0007669"/>
    <property type="project" value="InterPro"/>
</dbReference>
<feature type="domain" description="ARMC9 CTLH-like" evidence="2">
    <location>
        <begin position="49"/>
        <end position="209"/>
    </location>
</feature>
<dbReference type="OrthoDB" id="538223at2759"/>
<dbReference type="STRING" id="67767.A0A0J7L053"/>
<sequence length="746" mass="85610">MADKNIKVIHQFLLDHNFDSTAEVLIQEVSKRGFQNSACKIEATADPYAQLILCYNIGDYSTFFQLWKDLFSNSIKQCEEYKKLTFYLHVHFAILPKRKLYADQCKEHELTSEINTPKLSSVEGDSVLERCKENTATEIEKNINNSMKQLQDYLNGDGKELENDIELQSFYALPFIEDIHADTFFSKILEQRWLDELSRNLDLFITNHKQDLVDLNNINLNRVQSQHLMQVHTVPVTEIAESNATQNKTTRNNTSIVPNDRDIPIFLEDHDNEEQYSLSHKTNRNLKSKDTQTHITGDQIIINNSREDILNSGESVNSLLKVHKLDKRLIQCNQELALTKNHLYNIHTNYEKLKVRFHKLHADYHKLINVAGELTVALENSVKGQTVDIQRTLEICMKIFPDLFNQNIRETSYPSLLQFGHTDIKTISRPKLDHIAALPVSPKLLDYKKIKLHLLNGDVKTKLLLLQALRWKITLAQLNEQDEVLHEYISHDLLGLHGQIASDSGKPVLPCLLTVGEAYARHLLQQFTARLLNTLASFRCGRDYLSVGSTVVNVSLPYINGALNNFLSNPVINEEARKMKCSNIPDYLGSNQKTTEIRKHLEHILKVQRHENVNTPQTEETGDDDNEELDVLENELDENDPLQNYVGELNGETLLAMCYSVSSKIPQDAITMDTTLQKISTLNPINFYDNQHNNHLCNKRPSYPALRNSNNYDGNIVKDNLWKNDPELVKEEEAFLAKPKLSRTPP</sequence>